<sequence>MDMNFYFVDKQKWILHNAVSTPIQLAFFVHHFNVLLLSTELHFSTDGVLLDRPYLKKIKI</sequence>
<keyword evidence="2" id="KW-1185">Reference proteome</keyword>
<comment type="caution">
    <text evidence="1">The sequence shown here is derived from an EMBL/GenBank/DDBJ whole genome shotgun (WGS) entry which is preliminary data.</text>
</comment>
<dbReference type="AlphaFoldDB" id="A0A0V1D2P8"/>
<proteinExistence type="predicted"/>
<dbReference type="EMBL" id="JYDI01000052">
    <property type="protein sequence ID" value="KRY55687.1"/>
    <property type="molecule type" value="Genomic_DNA"/>
</dbReference>
<accession>A0A0V1D2P8</accession>
<gene>
    <name evidence="1" type="ORF">T03_4161</name>
</gene>
<reference evidence="1 2" key="1">
    <citation type="submission" date="2015-01" db="EMBL/GenBank/DDBJ databases">
        <title>Evolution of Trichinella species and genotypes.</title>
        <authorList>
            <person name="Korhonen P.K."/>
            <person name="Edoardo P."/>
            <person name="Giuseppe L.R."/>
            <person name="Gasser R.B."/>
        </authorList>
    </citation>
    <scope>NUCLEOTIDE SEQUENCE [LARGE SCALE GENOMIC DNA]</scope>
    <source>
        <strain evidence="1">ISS120</strain>
    </source>
</reference>
<organism evidence="1 2">
    <name type="scientific">Trichinella britovi</name>
    <name type="common">Parasitic roundworm</name>
    <dbReference type="NCBI Taxonomy" id="45882"/>
    <lineage>
        <taxon>Eukaryota</taxon>
        <taxon>Metazoa</taxon>
        <taxon>Ecdysozoa</taxon>
        <taxon>Nematoda</taxon>
        <taxon>Enoplea</taxon>
        <taxon>Dorylaimia</taxon>
        <taxon>Trichinellida</taxon>
        <taxon>Trichinellidae</taxon>
        <taxon>Trichinella</taxon>
    </lineage>
</organism>
<name>A0A0V1D2P8_TRIBR</name>
<protein>
    <submittedName>
        <fullName evidence="1">Uncharacterized protein</fullName>
    </submittedName>
</protein>
<dbReference type="Proteomes" id="UP000054653">
    <property type="component" value="Unassembled WGS sequence"/>
</dbReference>
<evidence type="ECO:0000313" key="2">
    <source>
        <dbReference type="Proteomes" id="UP000054653"/>
    </source>
</evidence>
<evidence type="ECO:0000313" key="1">
    <source>
        <dbReference type="EMBL" id="KRY55687.1"/>
    </source>
</evidence>